<gene>
    <name evidence="1" type="ORF">Acr_29g0010660</name>
</gene>
<dbReference type="AlphaFoldDB" id="A0A7J0HGF7"/>
<dbReference type="EMBL" id="BJWL01000029">
    <property type="protein sequence ID" value="GFZ21904.1"/>
    <property type="molecule type" value="Genomic_DNA"/>
</dbReference>
<evidence type="ECO:0000313" key="1">
    <source>
        <dbReference type="EMBL" id="GFZ21904.1"/>
    </source>
</evidence>
<reference evidence="1 2" key="1">
    <citation type="submission" date="2019-07" db="EMBL/GenBank/DDBJ databases">
        <title>De Novo Assembly of kiwifruit Actinidia rufa.</title>
        <authorList>
            <person name="Sugita-Konishi S."/>
            <person name="Sato K."/>
            <person name="Mori E."/>
            <person name="Abe Y."/>
            <person name="Kisaki G."/>
            <person name="Hamano K."/>
            <person name="Suezawa K."/>
            <person name="Otani M."/>
            <person name="Fukuda T."/>
            <person name="Manabe T."/>
            <person name="Gomi K."/>
            <person name="Tabuchi M."/>
            <person name="Akimitsu K."/>
            <person name="Kataoka I."/>
        </authorList>
    </citation>
    <scope>NUCLEOTIDE SEQUENCE [LARGE SCALE GENOMIC DNA]</scope>
    <source>
        <strain evidence="2">cv. Fuchu</strain>
    </source>
</reference>
<sequence>MKSQIGYWKAVLTTCAETDRCSLHMQHVWDLYMMANNMANRVVGMADRRKIRRCYGEERLEGYTNWRVVCRQGELLSDIGTMVLARRMDKGSNSCIKVRKASTGILKDPKWYKSIGRCFEIRAKVWPDTSGETNARCPVRSSKNEKEVDVEELYNDGGATAEMSLFHS</sequence>
<organism evidence="1 2">
    <name type="scientific">Actinidia rufa</name>
    <dbReference type="NCBI Taxonomy" id="165716"/>
    <lineage>
        <taxon>Eukaryota</taxon>
        <taxon>Viridiplantae</taxon>
        <taxon>Streptophyta</taxon>
        <taxon>Embryophyta</taxon>
        <taxon>Tracheophyta</taxon>
        <taxon>Spermatophyta</taxon>
        <taxon>Magnoliopsida</taxon>
        <taxon>eudicotyledons</taxon>
        <taxon>Gunneridae</taxon>
        <taxon>Pentapetalae</taxon>
        <taxon>asterids</taxon>
        <taxon>Ericales</taxon>
        <taxon>Actinidiaceae</taxon>
        <taxon>Actinidia</taxon>
    </lineage>
</organism>
<protein>
    <submittedName>
        <fullName evidence="1">Uncharacterized protein</fullName>
    </submittedName>
</protein>
<proteinExistence type="predicted"/>
<name>A0A7J0HGF7_9ERIC</name>
<dbReference type="Proteomes" id="UP000585474">
    <property type="component" value="Unassembled WGS sequence"/>
</dbReference>
<evidence type="ECO:0000313" key="2">
    <source>
        <dbReference type="Proteomes" id="UP000585474"/>
    </source>
</evidence>
<keyword evidence="2" id="KW-1185">Reference proteome</keyword>
<accession>A0A7J0HGF7</accession>
<comment type="caution">
    <text evidence="1">The sequence shown here is derived from an EMBL/GenBank/DDBJ whole genome shotgun (WGS) entry which is preliminary data.</text>
</comment>